<comment type="similarity">
    <text evidence="2 7">Belongs to the nonaspanin (TM9SF) (TC 9.A.2) family.</text>
</comment>
<reference evidence="8 9" key="1">
    <citation type="journal article" date="2021" name="Sci. Rep.">
        <title>The genome of the diatom Chaetoceros tenuissimus carries an ancient integrated fragment of an extant virus.</title>
        <authorList>
            <person name="Hongo Y."/>
            <person name="Kimura K."/>
            <person name="Takaki Y."/>
            <person name="Yoshida Y."/>
            <person name="Baba S."/>
            <person name="Kobayashi G."/>
            <person name="Nagasaki K."/>
            <person name="Hano T."/>
            <person name="Tomaru Y."/>
        </authorList>
    </citation>
    <scope>NUCLEOTIDE SEQUENCE [LARGE SCALE GENOMIC DNA]</scope>
    <source>
        <strain evidence="8 9">NIES-3715</strain>
    </source>
</reference>
<sequence>MVAGVESFSRSDRMPQIKKYSSSAFLLFLSLISLSLHSLPLVSANDHVSMTKDAALLRKQHLNKKKPLHMRKKHPDEYGGIKGSFTSLLFPGATPTEYDENELIPVFVEYVESRKTQLPVKYFSMPGTCRAPNKAEIENMTGGDNVKIKKKNLGQKLMGSQSTQLTSYAVHALKDKKCTPLCQQSVNSKGIKFLKKLVDKQYRVHFSLDSLPILVRSKTRNYALRGFPIGFKHSPSDNNEGKSPSDVGYYIYNHLRFVIYYNDETSVQSSPNKIQITGFDVVPVSIKQDRQECNSAASTLTNKHENFQPLKTDSAGNDVSILYSYEVSFQKSDITWADRWDIYMMETPDSEIHYFAIVNSLMIAFMLTGVVVVIMVRALKKDIAQYNDVGVAMGGDLQSDGVTIMEESGWKLVHGDVFRPPSRGRTLLSVSVGTGLQIGTAVFLTLVASALRLMNPMKKGQTLSYIIVLYILSGSVAGFFSAKLYKFFNGKAWKRTTLMTAAAFPGALFTLFVALNLFLHLALGKASAAVSFWTILTMFLLWVCVSAPLVFVGAFFGYKSAPIEVPTKTTQIARFVPDSNSWFVKFPHCSLLAGILPFASVAIELSFIMNALWINQIYYIMGFLIIVGFVFTLSCSTTSMVMCYCQLCNEDHRWWWKSFFNGAATSFYLFVYSIWYLVTKLELVGILSITVYISYMALICFAFGLYCGGIGLISSFWFCRKIYAAVKCD</sequence>
<organism evidence="8 9">
    <name type="scientific">Chaetoceros tenuissimus</name>
    <dbReference type="NCBI Taxonomy" id="426638"/>
    <lineage>
        <taxon>Eukaryota</taxon>
        <taxon>Sar</taxon>
        <taxon>Stramenopiles</taxon>
        <taxon>Ochrophyta</taxon>
        <taxon>Bacillariophyta</taxon>
        <taxon>Coscinodiscophyceae</taxon>
        <taxon>Chaetocerotophycidae</taxon>
        <taxon>Chaetocerotales</taxon>
        <taxon>Chaetocerotaceae</taxon>
        <taxon>Chaetoceros</taxon>
    </lineage>
</organism>
<comment type="subcellular location">
    <subcellularLocation>
        <location evidence="1">Membrane</location>
        <topology evidence="1">Multi-pass membrane protein</topology>
    </subcellularLocation>
</comment>
<dbReference type="AlphaFoldDB" id="A0AAD3CZ00"/>
<dbReference type="InterPro" id="IPR004240">
    <property type="entry name" value="EMP70"/>
</dbReference>
<feature type="transmembrane region" description="Helical" evidence="7">
    <location>
        <begin position="463"/>
        <end position="485"/>
    </location>
</feature>
<accession>A0AAD3CZ00</accession>
<dbReference type="Proteomes" id="UP001054902">
    <property type="component" value="Unassembled WGS sequence"/>
</dbReference>
<evidence type="ECO:0000256" key="2">
    <source>
        <dbReference type="ARBA" id="ARBA00005227"/>
    </source>
</evidence>
<keyword evidence="9" id="KW-1185">Reference proteome</keyword>
<feature type="transmembrane region" description="Helical" evidence="7">
    <location>
        <begin position="619"/>
        <end position="647"/>
    </location>
</feature>
<evidence type="ECO:0000313" key="8">
    <source>
        <dbReference type="EMBL" id="GFH54788.1"/>
    </source>
</evidence>
<keyword evidence="5 7" id="KW-1133">Transmembrane helix</keyword>
<protein>
    <recommendedName>
        <fullName evidence="7">Transmembrane 9 superfamily member</fullName>
    </recommendedName>
</protein>
<evidence type="ECO:0000256" key="1">
    <source>
        <dbReference type="ARBA" id="ARBA00004141"/>
    </source>
</evidence>
<comment type="caution">
    <text evidence="8">The sequence shown here is derived from an EMBL/GenBank/DDBJ whole genome shotgun (WGS) entry which is preliminary data.</text>
</comment>
<dbReference type="PANTHER" id="PTHR10766">
    <property type="entry name" value="TRANSMEMBRANE 9 SUPERFAMILY PROTEIN"/>
    <property type="match status" value="1"/>
</dbReference>
<evidence type="ECO:0000256" key="3">
    <source>
        <dbReference type="ARBA" id="ARBA00022692"/>
    </source>
</evidence>
<keyword evidence="4" id="KW-0732">Signal</keyword>
<evidence type="ECO:0000256" key="5">
    <source>
        <dbReference type="ARBA" id="ARBA00022989"/>
    </source>
</evidence>
<dbReference type="GO" id="GO:0016020">
    <property type="term" value="C:membrane"/>
    <property type="evidence" value="ECO:0007669"/>
    <property type="project" value="UniProtKB-SubCell"/>
</dbReference>
<dbReference type="Pfam" id="PF02990">
    <property type="entry name" value="EMP70"/>
    <property type="match status" value="1"/>
</dbReference>
<feature type="transmembrane region" description="Helical" evidence="7">
    <location>
        <begin position="352"/>
        <end position="376"/>
    </location>
</feature>
<evidence type="ECO:0000313" key="9">
    <source>
        <dbReference type="Proteomes" id="UP001054902"/>
    </source>
</evidence>
<gene>
    <name evidence="8" type="ORF">CTEN210_11264</name>
</gene>
<proteinExistence type="inferred from homology"/>
<keyword evidence="3 7" id="KW-0812">Transmembrane</keyword>
<dbReference type="PANTHER" id="PTHR10766:SF111">
    <property type="entry name" value="TRANSMEMBRANE 9 SUPERFAMILY MEMBER 2"/>
    <property type="match status" value="1"/>
</dbReference>
<evidence type="ECO:0000256" key="4">
    <source>
        <dbReference type="ARBA" id="ARBA00022729"/>
    </source>
</evidence>
<feature type="transmembrane region" description="Helical" evidence="7">
    <location>
        <begin position="684"/>
        <end position="713"/>
    </location>
</feature>
<dbReference type="GO" id="GO:0005737">
    <property type="term" value="C:cytoplasm"/>
    <property type="evidence" value="ECO:0007669"/>
    <property type="project" value="UniProtKB-ARBA"/>
</dbReference>
<name>A0AAD3CZ00_9STRA</name>
<feature type="transmembrane region" description="Helical" evidence="7">
    <location>
        <begin position="497"/>
        <end position="519"/>
    </location>
</feature>
<evidence type="ECO:0000256" key="6">
    <source>
        <dbReference type="ARBA" id="ARBA00023136"/>
    </source>
</evidence>
<dbReference type="GO" id="GO:0072657">
    <property type="term" value="P:protein localization to membrane"/>
    <property type="evidence" value="ECO:0007669"/>
    <property type="project" value="TreeGrafter"/>
</dbReference>
<feature type="transmembrane region" description="Helical" evidence="7">
    <location>
        <begin position="531"/>
        <end position="558"/>
    </location>
</feature>
<keyword evidence="6 7" id="KW-0472">Membrane</keyword>
<feature type="transmembrane region" description="Helical" evidence="7">
    <location>
        <begin position="591"/>
        <end position="613"/>
    </location>
</feature>
<evidence type="ECO:0000256" key="7">
    <source>
        <dbReference type="RuleBase" id="RU363079"/>
    </source>
</evidence>
<feature type="transmembrane region" description="Helical" evidence="7">
    <location>
        <begin position="659"/>
        <end position="678"/>
    </location>
</feature>
<feature type="transmembrane region" description="Helical" evidence="7">
    <location>
        <begin position="427"/>
        <end position="451"/>
    </location>
</feature>
<dbReference type="EMBL" id="BLLK01000047">
    <property type="protein sequence ID" value="GFH54788.1"/>
    <property type="molecule type" value="Genomic_DNA"/>
</dbReference>